<dbReference type="InterPro" id="IPR012677">
    <property type="entry name" value="Nucleotide-bd_a/b_plait_sf"/>
</dbReference>
<dbReference type="InterPro" id="IPR035979">
    <property type="entry name" value="RBD_domain_sf"/>
</dbReference>
<proteinExistence type="predicted"/>
<dbReference type="CDD" id="cd12252">
    <property type="entry name" value="RRM_DbpA"/>
    <property type="match status" value="1"/>
</dbReference>
<feature type="domain" description="DEAD box helicase DbpA/CsdA RNA-binding" evidence="2">
    <location>
        <begin position="115"/>
        <end position="184"/>
    </location>
</feature>
<dbReference type="Pfam" id="PF03880">
    <property type="entry name" value="DbpA"/>
    <property type="match status" value="1"/>
</dbReference>
<dbReference type="SUPFAM" id="SSF54928">
    <property type="entry name" value="RNA-binding domain, RBD"/>
    <property type="match status" value="1"/>
</dbReference>
<evidence type="ECO:0000256" key="1">
    <source>
        <dbReference type="SAM" id="MobiDB-lite"/>
    </source>
</evidence>
<feature type="compositionally biased region" description="Basic and acidic residues" evidence="1">
    <location>
        <begin position="78"/>
        <end position="92"/>
    </location>
</feature>
<organism evidence="3 4">
    <name type="scientific">Candidatus Ornithospirochaeta stercoravium</name>
    <dbReference type="NCBI Taxonomy" id="2840897"/>
    <lineage>
        <taxon>Bacteria</taxon>
        <taxon>Pseudomonadati</taxon>
        <taxon>Spirochaetota</taxon>
        <taxon>Spirochaetia</taxon>
        <taxon>Spirochaetales</taxon>
        <taxon>Spirochaetaceae</taxon>
        <taxon>Spirochaetaceae incertae sedis</taxon>
        <taxon>Candidatus Ornithospirochaeta</taxon>
    </lineage>
</organism>
<name>A0A9D9IBB6_9SPIO</name>
<gene>
    <name evidence="3" type="ORF">IAA72_04890</name>
</gene>
<dbReference type="InterPro" id="IPR005580">
    <property type="entry name" value="DbpA/CsdA_RNA-bd_dom"/>
</dbReference>
<evidence type="ECO:0000313" key="4">
    <source>
        <dbReference type="Proteomes" id="UP000810292"/>
    </source>
</evidence>
<dbReference type="GO" id="GO:0003676">
    <property type="term" value="F:nucleic acid binding"/>
    <property type="evidence" value="ECO:0007669"/>
    <property type="project" value="InterPro"/>
</dbReference>
<reference evidence="3" key="1">
    <citation type="submission" date="2020-10" db="EMBL/GenBank/DDBJ databases">
        <authorList>
            <person name="Gilroy R."/>
        </authorList>
    </citation>
    <scope>NUCLEOTIDE SEQUENCE</scope>
    <source>
        <strain evidence="3">14700</strain>
    </source>
</reference>
<evidence type="ECO:0000313" key="3">
    <source>
        <dbReference type="EMBL" id="MBO8469101.1"/>
    </source>
</evidence>
<reference evidence="3" key="2">
    <citation type="journal article" date="2021" name="PeerJ">
        <title>Extensive microbial diversity within the chicken gut microbiome revealed by metagenomics and culture.</title>
        <authorList>
            <person name="Gilroy R."/>
            <person name="Ravi A."/>
            <person name="Getino M."/>
            <person name="Pursley I."/>
            <person name="Horton D.L."/>
            <person name="Alikhan N.F."/>
            <person name="Baker D."/>
            <person name="Gharbi K."/>
            <person name="Hall N."/>
            <person name="Watson M."/>
            <person name="Adriaenssens E.M."/>
            <person name="Foster-Nyarko E."/>
            <person name="Jarju S."/>
            <person name="Secka A."/>
            <person name="Antonio M."/>
            <person name="Oren A."/>
            <person name="Chaudhuri R.R."/>
            <person name="La Ragione R."/>
            <person name="Hildebrand F."/>
            <person name="Pallen M.J."/>
        </authorList>
    </citation>
    <scope>NUCLEOTIDE SEQUENCE</scope>
    <source>
        <strain evidence="3">14700</strain>
    </source>
</reference>
<evidence type="ECO:0000259" key="2">
    <source>
        <dbReference type="Pfam" id="PF03880"/>
    </source>
</evidence>
<protein>
    <submittedName>
        <fullName evidence="3">DbpA RNA binding domain-containing protein</fullName>
    </submittedName>
</protein>
<dbReference type="EMBL" id="JADIMF010000074">
    <property type="protein sequence ID" value="MBO8469101.1"/>
    <property type="molecule type" value="Genomic_DNA"/>
</dbReference>
<comment type="caution">
    <text evidence="3">The sequence shown here is derived from an EMBL/GenBank/DDBJ whole genome shotgun (WGS) entry which is preliminary data.</text>
</comment>
<dbReference type="Proteomes" id="UP000810292">
    <property type="component" value="Unassembled WGS sequence"/>
</dbReference>
<feature type="region of interest" description="Disordered" evidence="1">
    <location>
        <begin position="63"/>
        <end position="107"/>
    </location>
</feature>
<accession>A0A9D9IBB6</accession>
<dbReference type="AlphaFoldDB" id="A0A9D9IBB6"/>
<dbReference type="Gene3D" id="3.30.70.330">
    <property type="match status" value="1"/>
</dbReference>
<sequence length="189" mass="21676">MEDKTSIPLSGDAMEKKIDELLSAMKGADPAELENIKSIIRKKVPFFTRSAFAAFLLKLAAEGREARPEQRERRPRPERRNERNEKKEEARKPQPQTQQDKAERPETIIPEGAKTLYLNVGKMKHLYAKDLSKLLQAELGIARSDIYQIRVHDKYSFVTMSEENCNKAIEKLNNSTINGRTAKVTYSEK</sequence>
<feature type="compositionally biased region" description="Basic and acidic residues" evidence="1">
    <location>
        <begin position="63"/>
        <end position="72"/>
    </location>
</feature>